<keyword evidence="3" id="KW-1185">Reference proteome</keyword>
<dbReference type="PANTHER" id="PTHR38846">
    <property type="entry name" value="C3H1-TYPE DOMAIN-CONTAINING PROTEIN"/>
    <property type="match status" value="1"/>
</dbReference>
<evidence type="ECO:0000313" key="2">
    <source>
        <dbReference type="EMBL" id="KAF2452212.1"/>
    </source>
</evidence>
<feature type="compositionally biased region" description="Basic and acidic residues" evidence="1">
    <location>
        <begin position="341"/>
        <end position="356"/>
    </location>
</feature>
<name>A0A9P4UKC5_9PLEO</name>
<feature type="compositionally biased region" description="Acidic residues" evidence="1">
    <location>
        <begin position="85"/>
        <end position="107"/>
    </location>
</feature>
<dbReference type="Proteomes" id="UP000799764">
    <property type="component" value="Unassembled WGS sequence"/>
</dbReference>
<evidence type="ECO:0000256" key="1">
    <source>
        <dbReference type="SAM" id="MobiDB-lite"/>
    </source>
</evidence>
<reference evidence="2" key="1">
    <citation type="journal article" date="2020" name="Stud. Mycol.">
        <title>101 Dothideomycetes genomes: a test case for predicting lifestyles and emergence of pathogens.</title>
        <authorList>
            <person name="Haridas S."/>
            <person name="Albert R."/>
            <person name="Binder M."/>
            <person name="Bloem J."/>
            <person name="Labutti K."/>
            <person name="Salamov A."/>
            <person name="Andreopoulos B."/>
            <person name="Baker S."/>
            <person name="Barry K."/>
            <person name="Bills G."/>
            <person name="Bluhm B."/>
            <person name="Cannon C."/>
            <person name="Castanera R."/>
            <person name="Culley D."/>
            <person name="Daum C."/>
            <person name="Ezra D."/>
            <person name="Gonzalez J."/>
            <person name="Henrissat B."/>
            <person name="Kuo A."/>
            <person name="Liang C."/>
            <person name="Lipzen A."/>
            <person name="Lutzoni F."/>
            <person name="Magnuson J."/>
            <person name="Mondo S."/>
            <person name="Nolan M."/>
            <person name="Ohm R."/>
            <person name="Pangilinan J."/>
            <person name="Park H.-J."/>
            <person name="Ramirez L."/>
            <person name="Alfaro M."/>
            <person name="Sun H."/>
            <person name="Tritt A."/>
            <person name="Yoshinaga Y."/>
            <person name="Zwiers L.-H."/>
            <person name="Turgeon B."/>
            <person name="Goodwin S."/>
            <person name="Spatafora J."/>
            <person name="Crous P."/>
            <person name="Grigoriev I."/>
        </authorList>
    </citation>
    <scope>NUCLEOTIDE SEQUENCE</scope>
    <source>
        <strain evidence="2">CBS 690.94</strain>
    </source>
</reference>
<comment type="caution">
    <text evidence="2">The sequence shown here is derived from an EMBL/GenBank/DDBJ whole genome shotgun (WGS) entry which is preliminary data.</text>
</comment>
<feature type="compositionally biased region" description="Basic and acidic residues" evidence="1">
    <location>
        <begin position="62"/>
        <end position="84"/>
    </location>
</feature>
<feature type="region of interest" description="Disordered" evidence="1">
    <location>
        <begin position="321"/>
        <end position="376"/>
    </location>
</feature>
<feature type="region of interest" description="Disordered" evidence="1">
    <location>
        <begin position="59"/>
        <end position="107"/>
    </location>
</feature>
<gene>
    <name evidence="2" type="ORF">P171DRAFT_426582</name>
</gene>
<proteinExistence type="predicted"/>
<organism evidence="2 3">
    <name type="scientific">Karstenula rhodostoma CBS 690.94</name>
    <dbReference type="NCBI Taxonomy" id="1392251"/>
    <lineage>
        <taxon>Eukaryota</taxon>
        <taxon>Fungi</taxon>
        <taxon>Dikarya</taxon>
        <taxon>Ascomycota</taxon>
        <taxon>Pezizomycotina</taxon>
        <taxon>Dothideomycetes</taxon>
        <taxon>Pleosporomycetidae</taxon>
        <taxon>Pleosporales</taxon>
        <taxon>Massarineae</taxon>
        <taxon>Didymosphaeriaceae</taxon>
        <taxon>Karstenula</taxon>
    </lineage>
</organism>
<dbReference type="AlphaFoldDB" id="A0A9P4UKC5"/>
<evidence type="ECO:0000313" key="3">
    <source>
        <dbReference type="Proteomes" id="UP000799764"/>
    </source>
</evidence>
<protein>
    <submittedName>
        <fullName evidence="2">Uncharacterized protein</fullName>
    </submittedName>
</protein>
<sequence>MSSFFESQTNFVPDASQSFGNEFGRWAASQNLVKGTPQYQKQETIAASQCMRDEYFTPQGRAKLERLRRQREYERPEEEQKNEAADEEGNDVAPEDELPELKDDDDESVVSLDVGFSQAFTSDPYLDRGTSEDGEVSEYPLEPVKEEAGPDTCFIKEETNLDICGIKEEPPLTNDFDIELLPVEDDIDNESVVSMDQGLTQAFTSFTDCGEDMDVPDDEPELPSLSALPEREQLLGWQALCRETGRTVGKTIWECRTSLKRKPYINIIDYIDAARIGAKIELFDDFAQFSHYTRTTPGKRINLKYAKEDELLAALLQKLDGGSGRSKARGHEGNSRQQHSGKREPWRRNDSYRPDGRLPGQPRRHGRSTMARTNPY</sequence>
<dbReference type="OrthoDB" id="3798049at2759"/>
<dbReference type="PANTHER" id="PTHR38846:SF1">
    <property type="entry name" value="C3H1-TYPE DOMAIN-CONTAINING PROTEIN"/>
    <property type="match status" value="1"/>
</dbReference>
<accession>A0A9P4UKC5</accession>
<dbReference type="EMBL" id="MU001492">
    <property type="protein sequence ID" value="KAF2452212.1"/>
    <property type="molecule type" value="Genomic_DNA"/>
</dbReference>